<organism evidence="1 2">
    <name type="scientific">Caerostris extrusa</name>
    <name type="common">Bark spider</name>
    <name type="synonym">Caerostris bankana</name>
    <dbReference type="NCBI Taxonomy" id="172846"/>
    <lineage>
        <taxon>Eukaryota</taxon>
        <taxon>Metazoa</taxon>
        <taxon>Ecdysozoa</taxon>
        <taxon>Arthropoda</taxon>
        <taxon>Chelicerata</taxon>
        <taxon>Arachnida</taxon>
        <taxon>Araneae</taxon>
        <taxon>Araneomorphae</taxon>
        <taxon>Entelegynae</taxon>
        <taxon>Araneoidea</taxon>
        <taxon>Araneidae</taxon>
        <taxon>Caerostris</taxon>
    </lineage>
</organism>
<accession>A0AAV4M720</accession>
<dbReference type="Proteomes" id="UP001054945">
    <property type="component" value="Unassembled WGS sequence"/>
</dbReference>
<evidence type="ECO:0000313" key="1">
    <source>
        <dbReference type="EMBL" id="GIX67640.1"/>
    </source>
</evidence>
<comment type="caution">
    <text evidence="1">The sequence shown here is derived from an EMBL/GenBank/DDBJ whole genome shotgun (WGS) entry which is preliminary data.</text>
</comment>
<keyword evidence="2" id="KW-1185">Reference proteome</keyword>
<name>A0AAV4M720_CAEEX</name>
<proteinExistence type="predicted"/>
<protein>
    <submittedName>
        <fullName evidence="1">Uncharacterized protein</fullName>
    </submittedName>
</protein>
<evidence type="ECO:0000313" key="2">
    <source>
        <dbReference type="Proteomes" id="UP001054945"/>
    </source>
</evidence>
<dbReference type="AlphaFoldDB" id="A0AAV4M720"/>
<sequence>MFSPHFLHVQNCYFTIPIVRNSRAEQNPSTNRLASTASIVPKGHLLNLGWDSKDTGITLLEDTNCYFTIAIVRNCPHEGNSFHKSFGRYHKRCSKRSPAEFGWGFQRQRRHPLEDTVSI</sequence>
<gene>
    <name evidence="1" type="ORF">CEXT_256351</name>
</gene>
<dbReference type="EMBL" id="BPLR01019419">
    <property type="protein sequence ID" value="GIX67640.1"/>
    <property type="molecule type" value="Genomic_DNA"/>
</dbReference>
<reference evidence="1 2" key="1">
    <citation type="submission" date="2021-06" db="EMBL/GenBank/DDBJ databases">
        <title>Caerostris extrusa draft genome.</title>
        <authorList>
            <person name="Kono N."/>
            <person name="Arakawa K."/>
        </authorList>
    </citation>
    <scope>NUCLEOTIDE SEQUENCE [LARGE SCALE GENOMIC DNA]</scope>
</reference>